<dbReference type="PROSITE" id="PS50878">
    <property type="entry name" value="RT_POL"/>
    <property type="match status" value="1"/>
</dbReference>
<dbReference type="CDD" id="cd09275">
    <property type="entry name" value="RNase_HI_RT_DIRS1"/>
    <property type="match status" value="1"/>
</dbReference>
<dbReference type="Gene3D" id="3.30.70.270">
    <property type="match status" value="1"/>
</dbReference>
<dbReference type="InterPro" id="IPR043128">
    <property type="entry name" value="Rev_trsase/Diguanyl_cyclase"/>
</dbReference>
<keyword evidence="3" id="KW-1185">Reference proteome</keyword>
<evidence type="ECO:0000313" key="2">
    <source>
        <dbReference type="EMBL" id="KAK7093841.1"/>
    </source>
</evidence>
<reference evidence="2 3" key="1">
    <citation type="submission" date="2024-02" db="EMBL/GenBank/DDBJ databases">
        <title>Chromosome-scale genome assembly of the rough periwinkle Littorina saxatilis.</title>
        <authorList>
            <person name="De Jode A."/>
            <person name="Faria R."/>
            <person name="Formenti G."/>
            <person name="Sims Y."/>
            <person name="Smith T.P."/>
            <person name="Tracey A."/>
            <person name="Wood J.M.D."/>
            <person name="Zagrodzka Z.B."/>
            <person name="Johannesson K."/>
            <person name="Butlin R.K."/>
            <person name="Leder E.H."/>
        </authorList>
    </citation>
    <scope>NUCLEOTIDE SEQUENCE [LARGE SCALE GENOMIC DNA]</scope>
    <source>
        <strain evidence="2">Snail1</strain>
        <tissue evidence="2">Muscle</tissue>
    </source>
</reference>
<dbReference type="PANTHER" id="PTHR33050:SF7">
    <property type="entry name" value="RIBONUCLEASE H"/>
    <property type="match status" value="1"/>
</dbReference>
<dbReference type="InterPro" id="IPR000477">
    <property type="entry name" value="RT_dom"/>
</dbReference>
<feature type="domain" description="Reverse transcriptase" evidence="1">
    <location>
        <begin position="1"/>
        <end position="137"/>
    </location>
</feature>
<dbReference type="InterPro" id="IPR043502">
    <property type="entry name" value="DNA/RNA_pol_sf"/>
</dbReference>
<protein>
    <recommendedName>
        <fullName evidence="1">Reverse transcriptase domain-containing protein</fullName>
    </recommendedName>
</protein>
<dbReference type="EMBL" id="JBAMIC010000019">
    <property type="protein sequence ID" value="KAK7093841.1"/>
    <property type="molecule type" value="Genomic_DNA"/>
</dbReference>
<dbReference type="CDD" id="cd03714">
    <property type="entry name" value="RT_DIRS1"/>
    <property type="match status" value="1"/>
</dbReference>
<sequence>METPASVREALRPGDWVTSVDLTDAYFHVLMHPSDKKWLRFRWGEKIFQFRALPFGLSLAPWIFTMVIRQLCALVRQEGVRLRAYLDDWLILHQDQVLCSRHTQRVLSLAFQLGFTVNRVKSELDPSQDFSYLGMQFNTLDWSVRPSQKRVDKLQASIRSLYGENLSTARELYSLLGQMESMAPLVPLGRVHKRPFQAALQALWDQTSQDWNAQIELGSWFSRTTSVWLLPWVSQGVPIVPPPPQNNLFTDASLSGWGAHLADQTASGVWNVSQASWHINVLELEAVALGLRAFLPLLEDSHVKVHTDNMTVAAYLNRQGGTRSQVLSDSACRLLTWCSLHNILLSAVYLKGTLNVLADALSRGNKILHSEWTLSHQALERLWAQVSKPPIDLFATRYSTRLPLFVSPFPDPQAWGVNALEMDWTNLQAYAFPPFCLLGKVIRKAELEGPALVLVAPLWPSQHWYPDLVRMAVRPPIPLGVRKGDLLQPRSGIPHQNPQALQLHGWILSEALCSGRVPQLRL</sequence>
<dbReference type="AlphaFoldDB" id="A0AAN9G3F7"/>
<dbReference type="Gene3D" id="3.10.10.10">
    <property type="entry name" value="HIV Type 1 Reverse Transcriptase, subunit A, domain 1"/>
    <property type="match status" value="1"/>
</dbReference>
<evidence type="ECO:0000259" key="1">
    <source>
        <dbReference type="PROSITE" id="PS50878"/>
    </source>
</evidence>
<comment type="caution">
    <text evidence="2">The sequence shown here is derived from an EMBL/GenBank/DDBJ whole genome shotgun (WGS) entry which is preliminary data.</text>
</comment>
<dbReference type="Pfam" id="PF00078">
    <property type="entry name" value="RVT_1"/>
    <property type="match status" value="1"/>
</dbReference>
<evidence type="ECO:0000313" key="3">
    <source>
        <dbReference type="Proteomes" id="UP001374579"/>
    </source>
</evidence>
<dbReference type="SUPFAM" id="SSF56672">
    <property type="entry name" value="DNA/RNA polymerases"/>
    <property type="match status" value="1"/>
</dbReference>
<accession>A0AAN9G3F7</accession>
<dbReference type="Proteomes" id="UP001374579">
    <property type="component" value="Unassembled WGS sequence"/>
</dbReference>
<proteinExistence type="predicted"/>
<organism evidence="2 3">
    <name type="scientific">Littorina saxatilis</name>
    <dbReference type="NCBI Taxonomy" id="31220"/>
    <lineage>
        <taxon>Eukaryota</taxon>
        <taxon>Metazoa</taxon>
        <taxon>Spiralia</taxon>
        <taxon>Lophotrochozoa</taxon>
        <taxon>Mollusca</taxon>
        <taxon>Gastropoda</taxon>
        <taxon>Caenogastropoda</taxon>
        <taxon>Littorinimorpha</taxon>
        <taxon>Littorinoidea</taxon>
        <taxon>Littorinidae</taxon>
        <taxon>Littorina</taxon>
    </lineage>
</organism>
<name>A0AAN9G3F7_9CAEN</name>
<dbReference type="InterPro" id="IPR052055">
    <property type="entry name" value="Hepadnavirus_pol/RT"/>
</dbReference>
<dbReference type="PANTHER" id="PTHR33050">
    <property type="entry name" value="REVERSE TRANSCRIPTASE DOMAIN-CONTAINING PROTEIN"/>
    <property type="match status" value="1"/>
</dbReference>
<gene>
    <name evidence="2" type="ORF">V1264_007528</name>
</gene>